<reference evidence="2 3" key="1">
    <citation type="submission" date="2019-06" db="EMBL/GenBank/DDBJ databases">
        <title>Evolution of Burkholderia multivorans in the lungs of Cystic Fibrosis patients.</title>
        <authorList>
            <person name="Moreira L.M."/>
        </authorList>
    </citation>
    <scope>NUCLEOTIDE SEQUENCE [LARGE SCALE GENOMIC DNA]</scope>
    <source>
        <strain evidence="2 3">VC13239</strain>
    </source>
</reference>
<dbReference type="RefSeq" id="WP_175896892.1">
    <property type="nucleotide sequence ID" value="NZ_CADFDQ010000027.1"/>
</dbReference>
<feature type="transmembrane region" description="Helical" evidence="1">
    <location>
        <begin position="51"/>
        <end position="81"/>
    </location>
</feature>
<evidence type="ECO:0000313" key="2">
    <source>
        <dbReference type="EMBL" id="MDR8755147.1"/>
    </source>
</evidence>
<keyword evidence="3" id="KW-1185">Reference proteome</keyword>
<comment type="caution">
    <text evidence="2">The sequence shown here is derived from an EMBL/GenBank/DDBJ whole genome shotgun (WGS) entry which is preliminary data.</text>
</comment>
<feature type="transmembrane region" description="Helical" evidence="1">
    <location>
        <begin position="24"/>
        <end position="45"/>
    </location>
</feature>
<accession>A0ABU2E5M4</accession>
<keyword evidence="1" id="KW-1133">Transmembrane helix</keyword>
<evidence type="ECO:0000256" key="1">
    <source>
        <dbReference type="SAM" id="Phobius"/>
    </source>
</evidence>
<gene>
    <name evidence="2" type="ORF">FEQ00_03576</name>
</gene>
<evidence type="ECO:0000313" key="3">
    <source>
        <dbReference type="Proteomes" id="UP001248067"/>
    </source>
</evidence>
<dbReference type="EMBL" id="VJSY01000025">
    <property type="protein sequence ID" value="MDR8755147.1"/>
    <property type="molecule type" value="Genomic_DNA"/>
</dbReference>
<protein>
    <submittedName>
        <fullName evidence="2">Uncharacterized protein</fullName>
    </submittedName>
</protein>
<organism evidence="2 3">
    <name type="scientific">Burkholderia pseudomultivorans</name>
    <dbReference type="NCBI Taxonomy" id="1207504"/>
    <lineage>
        <taxon>Bacteria</taxon>
        <taxon>Pseudomonadati</taxon>
        <taxon>Pseudomonadota</taxon>
        <taxon>Betaproteobacteria</taxon>
        <taxon>Burkholderiales</taxon>
        <taxon>Burkholderiaceae</taxon>
        <taxon>Burkholderia</taxon>
        <taxon>Burkholderia cepacia complex</taxon>
    </lineage>
</organism>
<proteinExistence type="predicted"/>
<name>A0ABU2E5M4_9BURK</name>
<dbReference type="Proteomes" id="UP001248067">
    <property type="component" value="Unassembled WGS sequence"/>
</dbReference>
<sequence length="228" mass="25271">MGKNKYIRFKWQVARIWSVHRCKVQFSIALSFVIGTALWGFVIGAPYQGAAFAWVAPAMTLGSVLIFGSFGAFVVSAWSVFHFGQHAMSIQCRVHGGGRLSIHWSPGPTSSCSGRSRPPRIPYRALFEETSTWIAVARDYGFCEIELNSPLCLKQPKNGPIILRPEWTQIMNAMAVRVDAVGLQFVAVAPMGAFNSWFYGFWWPGVQRPEFPGKPGHLATGGYTLLVN</sequence>
<keyword evidence="1" id="KW-0472">Membrane</keyword>
<keyword evidence="1" id="KW-0812">Transmembrane</keyword>